<dbReference type="GO" id="GO:0015648">
    <property type="term" value="F:lipid-linked peptidoglycan transporter activity"/>
    <property type="evidence" value="ECO:0007669"/>
    <property type="project" value="TreeGrafter"/>
</dbReference>
<protein>
    <submittedName>
        <fullName evidence="7">Rod shape-determining protein RodA</fullName>
    </submittedName>
</protein>
<sequence length="415" mass="45776">MQFGEEHRSDWISPLCMAILGVMGVFFIYSAQKYLGGGAWKMQIVWLVIGGFTYTVVSLVNYKFYLENAHIFYWFCVALLVPLALQALIHPILAAKGMNFSIPLVETRWGSTRWLDFGPISIQPAEIAKIGTLMMVASLLARSEVGTFRDSIKVLIKVGIASSIPVFLIFLQPDLGSSLVFPPMVFSLLYVSKLSEKFFATVFGLFLLAVLWVSMDVYRYQDFMRDNGYEPLRDAGRYEQHSLLPLKDYQRNRILAFAAPSVVDPRGTGVAWNLNQSLYAVAGGGLTGKGLGEGTQAKLGYLPPTVATNDFIFAVLAEESGYVGGLIVITLFFILVANGIRIAGMARDRFGALLAVGVSVILMIHVFINIGMTIGLMPITGLPLPFLSYGGSFVLSCCILQGLIQSVYRYRRDFS</sequence>
<feature type="transmembrane region" description="Helical" evidence="6">
    <location>
        <begin position="12"/>
        <end position="32"/>
    </location>
</feature>
<organism evidence="7 8">
    <name type="scientific">Cerasicoccus arenae</name>
    <dbReference type="NCBI Taxonomy" id="424488"/>
    <lineage>
        <taxon>Bacteria</taxon>
        <taxon>Pseudomonadati</taxon>
        <taxon>Verrucomicrobiota</taxon>
        <taxon>Opitutia</taxon>
        <taxon>Puniceicoccales</taxon>
        <taxon>Cerasicoccaceae</taxon>
        <taxon>Cerasicoccus</taxon>
    </lineage>
</organism>
<evidence type="ECO:0000313" key="7">
    <source>
        <dbReference type="EMBL" id="GHC04334.1"/>
    </source>
</evidence>
<proteinExistence type="predicted"/>
<reference evidence="7" key="1">
    <citation type="journal article" date="2014" name="Int. J. Syst. Evol. Microbiol.">
        <title>Complete genome sequence of Corynebacterium casei LMG S-19264T (=DSM 44701T), isolated from a smear-ripened cheese.</title>
        <authorList>
            <consortium name="US DOE Joint Genome Institute (JGI-PGF)"/>
            <person name="Walter F."/>
            <person name="Albersmeier A."/>
            <person name="Kalinowski J."/>
            <person name="Ruckert C."/>
        </authorList>
    </citation>
    <scope>NUCLEOTIDE SEQUENCE</scope>
    <source>
        <strain evidence="7">KCTC 12870</strain>
    </source>
</reference>
<keyword evidence="4 6" id="KW-1133">Transmembrane helix</keyword>
<dbReference type="AlphaFoldDB" id="A0A8J3DCV6"/>
<dbReference type="InterPro" id="IPR001182">
    <property type="entry name" value="FtsW/RodA"/>
</dbReference>
<keyword evidence="2 6" id="KW-0812">Transmembrane</keyword>
<evidence type="ECO:0000256" key="1">
    <source>
        <dbReference type="ARBA" id="ARBA00004141"/>
    </source>
</evidence>
<reference evidence="7" key="2">
    <citation type="submission" date="2020-09" db="EMBL/GenBank/DDBJ databases">
        <authorList>
            <person name="Sun Q."/>
            <person name="Kim S."/>
        </authorList>
    </citation>
    <scope>NUCLEOTIDE SEQUENCE</scope>
    <source>
        <strain evidence="7">KCTC 12870</strain>
    </source>
</reference>
<name>A0A8J3DCV6_9BACT</name>
<keyword evidence="8" id="KW-1185">Reference proteome</keyword>
<accession>A0A8J3DCV6</accession>
<dbReference type="Pfam" id="PF01098">
    <property type="entry name" value="FTSW_RODA_SPOVE"/>
    <property type="match status" value="1"/>
</dbReference>
<dbReference type="GO" id="GO:0008360">
    <property type="term" value="P:regulation of cell shape"/>
    <property type="evidence" value="ECO:0007669"/>
    <property type="project" value="UniProtKB-KW"/>
</dbReference>
<dbReference type="GO" id="GO:0032153">
    <property type="term" value="C:cell division site"/>
    <property type="evidence" value="ECO:0007669"/>
    <property type="project" value="TreeGrafter"/>
</dbReference>
<keyword evidence="5 6" id="KW-0472">Membrane</keyword>
<feature type="transmembrane region" description="Helical" evidence="6">
    <location>
        <begin position="44"/>
        <end position="65"/>
    </location>
</feature>
<feature type="transmembrane region" description="Helical" evidence="6">
    <location>
        <begin position="175"/>
        <end position="191"/>
    </location>
</feature>
<feature type="transmembrane region" description="Helical" evidence="6">
    <location>
        <begin position="321"/>
        <end position="340"/>
    </location>
</feature>
<feature type="transmembrane region" description="Helical" evidence="6">
    <location>
        <begin position="386"/>
        <end position="408"/>
    </location>
</feature>
<comment type="caution">
    <text evidence="7">The sequence shown here is derived from an EMBL/GenBank/DDBJ whole genome shotgun (WGS) entry which is preliminary data.</text>
</comment>
<feature type="transmembrane region" description="Helical" evidence="6">
    <location>
        <begin position="198"/>
        <end position="215"/>
    </location>
</feature>
<keyword evidence="3" id="KW-0133">Cell shape</keyword>
<comment type="subcellular location">
    <subcellularLocation>
        <location evidence="1">Membrane</location>
        <topology evidence="1">Multi-pass membrane protein</topology>
    </subcellularLocation>
</comment>
<feature type="transmembrane region" description="Helical" evidence="6">
    <location>
        <begin position="352"/>
        <end position="374"/>
    </location>
</feature>
<evidence type="ECO:0000313" key="8">
    <source>
        <dbReference type="Proteomes" id="UP000642829"/>
    </source>
</evidence>
<evidence type="ECO:0000256" key="6">
    <source>
        <dbReference type="SAM" id="Phobius"/>
    </source>
</evidence>
<dbReference type="GO" id="GO:0005886">
    <property type="term" value="C:plasma membrane"/>
    <property type="evidence" value="ECO:0007669"/>
    <property type="project" value="TreeGrafter"/>
</dbReference>
<dbReference type="PANTHER" id="PTHR30474">
    <property type="entry name" value="CELL CYCLE PROTEIN"/>
    <property type="match status" value="1"/>
</dbReference>
<dbReference type="EMBL" id="BMXG01000012">
    <property type="protein sequence ID" value="GHC04334.1"/>
    <property type="molecule type" value="Genomic_DNA"/>
</dbReference>
<evidence type="ECO:0000256" key="2">
    <source>
        <dbReference type="ARBA" id="ARBA00022692"/>
    </source>
</evidence>
<dbReference type="Proteomes" id="UP000642829">
    <property type="component" value="Unassembled WGS sequence"/>
</dbReference>
<dbReference type="GO" id="GO:0051301">
    <property type="term" value="P:cell division"/>
    <property type="evidence" value="ECO:0007669"/>
    <property type="project" value="InterPro"/>
</dbReference>
<evidence type="ECO:0000256" key="5">
    <source>
        <dbReference type="ARBA" id="ARBA00023136"/>
    </source>
</evidence>
<feature type="transmembrane region" description="Helical" evidence="6">
    <location>
        <begin position="71"/>
        <end position="93"/>
    </location>
</feature>
<evidence type="ECO:0000256" key="4">
    <source>
        <dbReference type="ARBA" id="ARBA00022989"/>
    </source>
</evidence>
<dbReference type="PANTHER" id="PTHR30474:SF1">
    <property type="entry name" value="PEPTIDOGLYCAN GLYCOSYLTRANSFERASE MRDB"/>
    <property type="match status" value="1"/>
</dbReference>
<evidence type="ECO:0000256" key="3">
    <source>
        <dbReference type="ARBA" id="ARBA00022960"/>
    </source>
</evidence>
<gene>
    <name evidence="7" type="primary">mrdB</name>
    <name evidence="7" type="ORF">GCM10007047_21310</name>
</gene>